<dbReference type="GO" id="GO:0006302">
    <property type="term" value="P:double-strand break repair"/>
    <property type="evidence" value="ECO:0007669"/>
    <property type="project" value="InterPro"/>
</dbReference>
<dbReference type="GO" id="GO:0016887">
    <property type="term" value="F:ATP hydrolysis activity"/>
    <property type="evidence" value="ECO:0007669"/>
    <property type="project" value="InterPro"/>
</dbReference>
<sequence length="1024" mass="109132">MTAFGPFGGTAEVDLEDLGASGVFLLCGDTGAGKTTVLDAVCFALYGDLPSRRAKAKQLRSHFAPDGVGPQVVLEASFSDRRLRFTRSPAWRRAKRRGTGTTEEKAKVLVEERRSETWEVLAARPDEAGLLVGDLLGMTKDQFDQVVLLPQGQFDTFLSASAEDRQQVLTRLFATHRFEAVQRWLVERRTALRRDSGTRAAQVAAVLHHLAEAAGTTVPEELAGSPEQSAATGATVAWATGLRTTATEQRDEAEQEHTATAEAATHAHTALERERVRADQRRRYDTARADAARLESGADRAAADAGRVAAAERAAPVAGLADRAERTRERAVRAEREAVAALGSARDWLPQEVEAAGAAPGDEAASSPSDGGAAPAAATVAAYADAAVRHATVAHELLPHVDELAEVRRSLDELADRVAATDRATESLTRAQEAAETEVADTEERVAGLEAAAVGLEGARAALAATEAALSRHAETEEVERLVEVARERVGDAEQRRDQARTHRSDLRERRLLGMAAELACRVADGEGCPVCGSREHPSLAIPASGSPSPDDERVAQTALDTADSELQVAREELTTARTRLGHLREAADRRGLRELAARQEQHAADVAAAAEAAECLPRAREQRDAASARHGRTGRDLARTQAERAGLLEQREQVRRRADAIAQRLLRLLDDGGAELPPDEEGLPAAVRAFSERQRRAAEALRAAREALEARDREQAAAESADREADAAATAAGFADRAHAVAAVLPADRVSALRAELGAREATLARAQEVLADPAVLASLEGPDPDPDHARTLHDEAARRHAHALAAVTRARERAGAVERHLASLTDELEGWAPVRDALEVARGVAELAEGKGVHNAAAVSLSAYVLSARLSQVVAAANERLTLMSDGRYVLEHTVERAVGDRRGGLSLAVRDEWTDESRDPVTLSGGETFVVSLALALGLADVVTAESGGTRIDTLFVDEGFGSLDPDTLELVMDSLDDLREGGRVVGVVSHVTELRSRIGTQLVVSKQRLGSSLDVVHAAT</sequence>
<evidence type="ECO:0000259" key="3">
    <source>
        <dbReference type="Pfam" id="PF13476"/>
    </source>
</evidence>
<dbReference type="SUPFAM" id="SSF52540">
    <property type="entry name" value="P-loop containing nucleoside triphosphate hydrolases"/>
    <property type="match status" value="1"/>
</dbReference>
<dbReference type="AlphaFoldDB" id="A0A9Q0C0R7"/>
<dbReference type="Pfam" id="PF13558">
    <property type="entry name" value="SbcC_Walker_B"/>
    <property type="match status" value="1"/>
</dbReference>
<keyword evidence="5" id="KW-1185">Reference proteome</keyword>
<dbReference type="EMBL" id="JAMQYH010000041">
    <property type="protein sequence ID" value="KAJ1684288.1"/>
    <property type="molecule type" value="Genomic_DNA"/>
</dbReference>
<organism evidence="4 5">
    <name type="scientific">Rhynchospora breviuscula</name>
    <dbReference type="NCBI Taxonomy" id="2022672"/>
    <lineage>
        <taxon>Eukaryota</taxon>
        <taxon>Viridiplantae</taxon>
        <taxon>Streptophyta</taxon>
        <taxon>Embryophyta</taxon>
        <taxon>Tracheophyta</taxon>
        <taxon>Spermatophyta</taxon>
        <taxon>Magnoliopsida</taxon>
        <taxon>Liliopsida</taxon>
        <taxon>Poales</taxon>
        <taxon>Cyperaceae</taxon>
        <taxon>Cyperoideae</taxon>
        <taxon>Rhynchosporeae</taxon>
        <taxon>Rhynchospora</taxon>
    </lineage>
</organism>
<dbReference type="Pfam" id="PF13476">
    <property type="entry name" value="AAA_23"/>
    <property type="match status" value="1"/>
</dbReference>
<feature type="coiled-coil region" evidence="1">
    <location>
        <begin position="692"/>
        <end position="725"/>
    </location>
</feature>
<name>A0A9Q0C0R7_9POAL</name>
<comment type="caution">
    <text evidence="4">The sequence shown here is derived from an EMBL/GenBank/DDBJ whole genome shotgun (WGS) entry which is preliminary data.</text>
</comment>
<feature type="compositionally biased region" description="Basic and acidic residues" evidence="2">
    <location>
        <begin position="248"/>
        <end position="259"/>
    </location>
</feature>
<gene>
    <name evidence="4" type="ORF">LUZ63_020581</name>
</gene>
<dbReference type="OrthoDB" id="10675642at2759"/>
<feature type="region of interest" description="Disordered" evidence="2">
    <location>
        <begin position="355"/>
        <end position="374"/>
    </location>
</feature>
<dbReference type="PANTHER" id="PTHR32114:SF2">
    <property type="entry name" value="ABC TRANSPORTER ABCH.3"/>
    <property type="match status" value="1"/>
</dbReference>
<accession>A0A9Q0C0R7</accession>
<keyword evidence="1" id="KW-0175">Coiled coil</keyword>
<evidence type="ECO:0000313" key="4">
    <source>
        <dbReference type="EMBL" id="KAJ1684288.1"/>
    </source>
</evidence>
<evidence type="ECO:0000256" key="2">
    <source>
        <dbReference type="SAM" id="MobiDB-lite"/>
    </source>
</evidence>
<dbReference type="InterPro" id="IPR027417">
    <property type="entry name" value="P-loop_NTPase"/>
</dbReference>
<proteinExistence type="predicted"/>
<reference evidence="4" key="1">
    <citation type="journal article" date="2022" name="Cell">
        <title>Repeat-based holocentromeres influence genome architecture and karyotype evolution.</title>
        <authorList>
            <person name="Hofstatter P.G."/>
            <person name="Thangavel G."/>
            <person name="Lux T."/>
            <person name="Neumann P."/>
            <person name="Vondrak T."/>
            <person name="Novak P."/>
            <person name="Zhang M."/>
            <person name="Costa L."/>
            <person name="Castellani M."/>
            <person name="Scott A."/>
            <person name="Toegelov H."/>
            <person name="Fuchs J."/>
            <person name="Mata-Sucre Y."/>
            <person name="Dias Y."/>
            <person name="Vanzela A.L.L."/>
            <person name="Huettel B."/>
            <person name="Almeida C.C.S."/>
            <person name="Simkova H."/>
            <person name="Souza G."/>
            <person name="Pedrosa-Harand A."/>
            <person name="Macas J."/>
            <person name="Mayer K.F.X."/>
            <person name="Houben A."/>
            <person name="Marques A."/>
        </authorList>
    </citation>
    <scope>NUCLEOTIDE SEQUENCE</scope>
    <source>
        <strain evidence="4">RhyBre1mFocal</strain>
    </source>
</reference>
<dbReference type="InterPro" id="IPR038729">
    <property type="entry name" value="Rad50/SbcC_AAA"/>
</dbReference>
<dbReference type="Proteomes" id="UP001151287">
    <property type="component" value="Unassembled WGS sequence"/>
</dbReference>
<feature type="compositionally biased region" description="Basic and acidic residues" evidence="2">
    <location>
        <begin position="269"/>
        <end position="300"/>
    </location>
</feature>
<feature type="domain" description="Rad50/SbcC-type AAA" evidence="3">
    <location>
        <begin position="3"/>
        <end position="172"/>
    </location>
</feature>
<evidence type="ECO:0000313" key="5">
    <source>
        <dbReference type="Proteomes" id="UP001151287"/>
    </source>
</evidence>
<feature type="region of interest" description="Disordered" evidence="2">
    <location>
        <begin position="246"/>
        <end position="300"/>
    </location>
</feature>
<feature type="coiled-coil region" evidence="1">
    <location>
        <begin position="476"/>
        <end position="510"/>
    </location>
</feature>
<dbReference type="PANTHER" id="PTHR32114">
    <property type="entry name" value="ABC TRANSPORTER ABCH.3"/>
    <property type="match status" value="1"/>
</dbReference>
<dbReference type="Gene3D" id="3.40.50.300">
    <property type="entry name" value="P-loop containing nucleotide triphosphate hydrolases"/>
    <property type="match status" value="2"/>
</dbReference>
<evidence type="ECO:0000256" key="1">
    <source>
        <dbReference type="SAM" id="Coils"/>
    </source>
</evidence>
<protein>
    <recommendedName>
        <fullName evidence="3">Rad50/SbcC-type AAA domain-containing protein</fullName>
    </recommendedName>
</protein>
<feature type="coiled-coil region" evidence="1">
    <location>
        <begin position="404"/>
        <end position="452"/>
    </location>
</feature>
<feature type="region of interest" description="Disordered" evidence="2">
    <location>
        <begin position="620"/>
        <end position="641"/>
    </location>
</feature>